<keyword evidence="2" id="KW-1185">Reference proteome</keyword>
<dbReference type="AlphaFoldDB" id="A0A914Y3F0"/>
<dbReference type="Proteomes" id="UP000887577">
    <property type="component" value="Unplaced"/>
</dbReference>
<name>A0A914Y3F0_9BILA</name>
<reference evidence="3" key="1">
    <citation type="submission" date="2022-11" db="UniProtKB">
        <authorList>
            <consortium name="WormBaseParasite"/>
        </authorList>
    </citation>
    <scope>IDENTIFICATION</scope>
</reference>
<dbReference type="WBParaSite" id="PSU_v2.g133.t1">
    <property type="protein sequence ID" value="PSU_v2.g133.t1"/>
    <property type="gene ID" value="PSU_v2.g133"/>
</dbReference>
<evidence type="ECO:0000313" key="3">
    <source>
        <dbReference type="WBParaSite" id="PSU_v2.g133.t1"/>
    </source>
</evidence>
<keyword evidence="1" id="KW-0472">Membrane</keyword>
<evidence type="ECO:0000256" key="1">
    <source>
        <dbReference type="SAM" id="Phobius"/>
    </source>
</evidence>
<sequence length="172" mass="19188">MSHAAFKEITHFTVIEMPEPIYSLPPWWPKEEIRGYNGESERSSIYPAGFLPSAPSEASTTDVASLSNISIKEEASNNSIAESSHSFAFSPSMTLPSTIQFPVTPTIPFPSSLYVNCPSLASPKKRKFSDFFNENKAVKIMLLSCFIFTVILILALIIYFILLVISVRSHEY</sequence>
<organism evidence="2 3">
    <name type="scientific">Panagrolaimus superbus</name>
    <dbReference type="NCBI Taxonomy" id="310955"/>
    <lineage>
        <taxon>Eukaryota</taxon>
        <taxon>Metazoa</taxon>
        <taxon>Ecdysozoa</taxon>
        <taxon>Nematoda</taxon>
        <taxon>Chromadorea</taxon>
        <taxon>Rhabditida</taxon>
        <taxon>Tylenchina</taxon>
        <taxon>Panagrolaimomorpha</taxon>
        <taxon>Panagrolaimoidea</taxon>
        <taxon>Panagrolaimidae</taxon>
        <taxon>Panagrolaimus</taxon>
    </lineage>
</organism>
<accession>A0A914Y3F0</accession>
<keyword evidence="1" id="KW-0812">Transmembrane</keyword>
<keyword evidence="1" id="KW-1133">Transmembrane helix</keyword>
<proteinExistence type="predicted"/>
<protein>
    <submittedName>
        <fullName evidence="3">Uncharacterized protein</fullName>
    </submittedName>
</protein>
<feature type="transmembrane region" description="Helical" evidence="1">
    <location>
        <begin position="140"/>
        <end position="165"/>
    </location>
</feature>
<evidence type="ECO:0000313" key="2">
    <source>
        <dbReference type="Proteomes" id="UP000887577"/>
    </source>
</evidence>